<proteinExistence type="predicted"/>
<accession>A0A937A1U5</accession>
<feature type="compositionally biased region" description="Polar residues" evidence="1">
    <location>
        <begin position="49"/>
        <end position="58"/>
    </location>
</feature>
<dbReference type="EMBL" id="JAERQJ010000017">
    <property type="protein sequence ID" value="MBL0686063.1"/>
    <property type="molecule type" value="Genomic_DNA"/>
</dbReference>
<evidence type="ECO:0000313" key="3">
    <source>
        <dbReference type="Proteomes" id="UP000651057"/>
    </source>
</evidence>
<keyword evidence="3" id="KW-1185">Reference proteome</keyword>
<gene>
    <name evidence="2" type="ORF">JJQ60_21225</name>
</gene>
<dbReference type="RefSeq" id="WP_201924602.1">
    <property type="nucleotide sequence ID" value="NZ_BAABAX010000013.1"/>
</dbReference>
<protein>
    <submittedName>
        <fullName evidence="2">Uncharacterized protein</fullName>
    </submittedName>
</protein>
<sequence>MYNNAKIEGVNPTMEISVNGAILVNDKGQDIPLNDNTSEKKEPFKPFISETTKATETPQPKKEKRDWWAIWRELTKGAAFACHH</sequence>
<name>A0A937A1U5_9FLAO</name>
<reference evidence="2" key="1">
    <citation type="submission" date="2021-01" db="EMBL/GenBank/DDBJ databases">
        <authorList>
            <person name="Zhong Y.L."/>
        </authorList>
    </citation>
    <scope>NUCLEOTIDE SEQUENCE</scope>
    <source>
        <strain evidence="2">KCTC 23302</strain>
    </source>
</reference>
<dbReference type="AlphaFoldDB" id="A0A937A1U5"/>
<evidence type="ECO:0000313" key="2">
    <source>
        <dbReference type="EMBL" id="MBL0686063.1"/>
    </source>
</evidence>
<evidence type="ECO:0000256" key="1">
    <source>
        <dbReference type="SAM" id="MobiDB-lite"/>
    </source>
</evidence>
<feature type="region of interest" description="Disordered" evidence="1">
    <location>
        <begin position="29"/>
        <end position="64"/>
    </location>
</feature>
<dbReference type="Proteomes" id="UP000651057">
    <property type="component" value="Unassembled WGS sequence"/>
</dbReference>
<comment type="caution">
    <text evidence="2">The sequence shown here is derived from an EMBL/GenBank/DDBJ whole genome shotgun (WGS) entry which is preliminary data.</text>
</comment>
<organism evidence="2 3">
    <name type="scientific">Aquimarina mytili</name>
    <dbReference type="NCBI Taxonomy" id="874423"/>
    <lineage>
        <taxon>Bacteria</taxon>
        <taxon>Pseudomonadati</taxon>
        <taxon>Bacteroidota</taxon>
        <taxon>Flavobacteriia</taxon>
        <taxon>Flavobacteriales</taxon>
        <taxon>Flavobacteriaceae</taxon>
        <taxon>Aquimarina</taxon>
    </lineage>
</organism>